<keyword evidence="8" id="KW-0472">Membrane</keyword>
<evidence type="ECO:0000256" key="2">
    <source>
        <dbReference type="ARBA" id="ARBA00004442"/>
    </source>
</evidence>
<dbReference type="OrthoDB" id="186625at2759"/>
<dbReference type="PROSITE" id="PS00018">
    <property type="entry name" value="EF_HAND_1"/>
    <property type="match status" value="2"/>
</dbReference>
<comment type="caution">
    <text evidence="12">The sequence shown here is derived from an EMBL/GenBank/DDBJ whole genome shotgun (WGS) entry which is preliminary data.</text>
</comment>
<comment type="subcellular location">
    <subcellularLocation>
        <location evidence="1">Cell envelope</location>
    </subcellularLocation>
    <subcellularLocation>
        <location evidence="2">Cell outer membrane</location>
    </subcellularLocation>
    <subcellularLocation>
        <location evidence="3">Secreted</location>
    </subcellularLocation>
</comment>
<dbReference type="SUPFAM" id="SSF51126">
    <property type="entry name" value="Pectin lyase-like"/>
    <property type="match status" value="2"/>
</dbReference>
<name>A0A812XXP0_9DINO</name>
<organism evidence="12 13">
    <name type="scientific">Symbiodinium necroappetens</name>
    <dbReference type="NCBI Taxonomy" id="1628268"/>
    <lineage>
        <taxon>Eukaryota</taxon>
        <taxon>Sar</taxon>
        <taxon>Alveolata</taxon>
        <taxon>Dinophyceae</taxon>
        <taxon>Suessiales</taxon>
        <taxon>Symbiodiniaceae</taxon>
        <taxon>Symbiodinium</taxon>
    </lineage>
</organism>
<dbReference type="PANTHER" id="PTHR11319:SF35">
    <property type="entry name" value="OUTER MEMBRANE PROTEIN PMPC-RELATED"/>
    <property type="match status" value="1"/>
</dbReference>
<accession>A0A812XXP0</accession>
<evidence type="ECO:0000313" key="12">
    <source>
        <dbReference type="EMBL" id="CAE7746791.1"/>
    </source>
</evidence>
<sequence length="605" mass="63249">MIRSAVCVVAALPSLVCAGVINVPADQPTIQAGIDAAVAGDEVVVAPGVWFERIDLLGKSITLRSVDPDDPATVDATIIDGEENGTVITCDSGEGEGTIVAGLTIRNGQTDYGAGGMLCVGSSPVLYRCVFRDNNSIEPDCFPHDPVTQGSGLSSGGGALLCVSSDTAIIGCRFIDNNVIESCTFSSDRGGGAISNVGSTLVVTGSEFRGCEASYGGAVFSRDGGSVTIVDSTFDDNTSNMHGGAVYSSYDDLLVLEQCVFRNNVGRGAAIYALWTDEMAVADCDFESNRGLSFGGAIYNLRVQRAEITGCDFRSNTTSHPTLFFGEGGAIYVWSEFETVIRDCVFEGNESGTGGAIYVRIAGSCRLVDCVMRGNTAGERGGGMYIERAETCGLTNCLMENNSAGIRGGAMMCVQLSGFTFVTMTSCTVVNNHAEDTGGIYESASLMFVSNSVFWGNEEEQIHDTPGNSTIVVDSLIEGGLPTGMDILELDPRFVDEAGGDFRLAPDSPAIDAGDMVNLPMDLTTDLAGDPRVVGGSVDLGAYEFQGAALCVGDCDESGTVDFNDLVSMLFEFGNMSDARCDADESGSVDFNDLVAALFVFGACD</sequence>
<dbReference type="GO" id="GO:0005576">
    <property type="term" value="C:extracellular region"/>
    <property type="evidence" value="ECO:0007669"/>
    <property type="project" value="UniProtKB-SubCell"/>
</dbReference>
<dbReference type="InterPro" id="IPR003368">
    <property type="entry name" value="POMP_repeat"/>
</dbReference>
<keyword evidence="7" id="KW-0106">Calcium</keyword>
<evidence type="ECO:0000256" key="1">
    <source>
        <dbReference type="ARBA" id="ARBA00004196"/>
    </source>
</evidence>
<keyword evidence="6 10" id="KW-0732">Signal</keyword>
<dbReference type="SUPFAM" id="SSF47473">
    <property type="entry name" value="EF-hand"/>
    <property type="match status" value="1"/>
</dbReference>
<dbReference type="Pfam" id="PF13229">
    <property type="entry name" value="Beta_helix"/>
    <property type="match status" value="1"/>
</dbReference>
<keyword evidence="5" id="KW-0964">Secreted</keyword>
<proteinExistence type="predicted"/>
<feature type="domain" description="Right handed beta helix" evidence="11">
    <location>
        <begin position="177"/>
        <end position="293"/>
    </location>
</feature>
<dbReference type="AlphaFoldDB" id="A0A812XXP0"/>
<evidence type="ECO:0000256" key="8">
    <source>
        <dbReference type="ARBA" id="ARBA00023136"/>
    </source>
</evidence>
<evidence type="ECO:0000256" key="10">
    <source>
        <dbReference type="SAM" id="SignalP"/>
    </source>
</evidence>
<dbReference type="InterPro" id="IPR012334">
    <property type="entry name" value="Pectin_lyas_fold"/>
</dbReference>
<dbReference type="InterPro" id="IPR011992">
    <property type="entry name" value="EF-hand-dom_pair"/>
</dbReference>
<dbReference type="SMART" id="SM00710">
    <property type="entry name" value="PbH1"/>
    <property type="match status" value="7"/>
</dbReference>
<gene>
    <name evidence="12" type="primary">grlQ</name>
    <name evidence="12" type="ORF">SNEC2469_LOCUS21634</name>
</gene>
<feature type="chain" id="PRO_5032389493" description="Probable pectate lyase C" evidence="10">
    <location>
        <begin position="19"/>
        <end position="605"/>
    </location>
</feature>
<evidence type="ECO:0000313" key="13">
    <source>
        <dbReference type="Proteomes" id="UP000601435"/>
    </source>
</evidence>
<keyword evidence="9" id="KW-0998">Cell outer membrane</keyword>
<dbReference type="InterPro" id="IPR011050">
    <property type="entry name" value="Pectin_lyase_fold/virulence"/>
</dbReference>
<dbReference type="Gene3D" id="2.160.20.10">
    <property type="entry name" value="Single-stranded right-handed beta-helix, Pectin lyase-like"/>
    <property type="match status" value="2"/>
</dbReference>
<evidence type="ECO:0000256" key="3">
    <source>
        <dbReference type="ARBA" id="ARBA00004613"/>
    </source>
</evidence>
<dbReference type="InterPro" id="IPR006626">
    <property type="entry name" value="PbH1"/>
</dbReference>
<evidence type="ECO:0000259" key="11">
    <source>
        <dbReference type="Pfam" id="PF13229"/>
    </source>
</evidence>
<dbReference type="NCBIfam" id="NF041518">
    <property type="entry name" value="choice_anch_Q"/>
    <property type="match status" value="1"/>
</dbReference>
<evidence type="ECO:0000256" key="5">
    <source>
        <dbReference type="ARBA" id="ARBA00022525"/>
    </source>
</evidence>
<protein>
    <recommendedName>
        <fullName evidence="4">Probable pectate lyase C</fullName>
    </recommendedName>
</protein>
<dbReference type="Pfam" id="PF02415">
    <property type="entry name" value="Chlam_PMP"/>
    <property type="match status" value="1"/>
</dbReference>
<dbReference type="InterPro" id="IPR039448">
    <property type="entry name" value="Beta_helix"/>
</dbReference>
<evidence type="ECO:0000256" key="6">
    <source>
        <dbReference type="ARBA" id="ARBA00022729"/>
    </source>
</evidence>
<feature type="signal peptide" evidence="10">
    <location>
        <begin position="1"/>
        <end position="18"/>
    </location>
</feature>
<dbReference type="EMBL" id="CAJNJA010038420">
    <property type="protein sequence ID" value="CAE7746791.1"/>
    <property type="molecule type" value="Genomic_DNA"/>
</dbReference>
<dbReference type="InterPro" id="IPR059226">
    <property type="entry name" value="Choice_anch_Q_dom"/>
</dbReference>
<keyword evidence="13" id="KW-1185">Reference proteome</keyword>
<dbReference type="Proteomes" id="UP000601435">
    <property type="component" value="Unassembled WGS sequence"/>
</dbReference>
<evidence type="ECO:0000256" key="7">
    <source>
        <dbReference type="ARBA" id="ARBA00022837"/>
    </source>
</evidence>
<dbReference type="PANTHER" id="PTHR11319">
    <property type="entry name" value="G PROTEIN-COUPLED RECEPTOR-RELATED"/>
    <property type="match status" value="1"/>
</dbReference>
<evidence type="ECO:0000256" key="9">
    <source>
        <dbReference type="ARBA" id="ARBA00023237"/>
    </source>
</evidence>
<reference evidence="12" key="1">
    <citation type="submission" date="2021-02" db="EMBL/GenBank/DDBJ databases">
        <authorList>
            <person name="Dougan E. K."/>
            <person name="Rhodes N."/>
            <person name="Thang M."/>
            <person name="Chan C."/>
        </authorList>
    </citation>
    <scope>NUCLEOTIDE SEQUENCE</scope>
</reference>
<dbReference type="InterPro" id="IPR018247">
    <property type="entry name" value="EF_Hand_1_Ca_BS"/>
</dbReference>
<evidence type="ECO:0000256" key="4">
    <source>
        <dbReference type="ARBA" id="ARBA00016512"/>
    </source>
</evidence>